<proteinExistence type="predicted"/>
<sequence length="449" mass="51313">MSQEEFDPHDEKYNKVKDLPWHERGRYIDLESGGFVEKTVVENSELNQRLADLVNRAVDILKRDVRDSGIVEEEVKLKHDEAVKNKDWDGAMVYDKILRPFRDARNLPLVIFNSETGSGEFLNYSEKAQAIFLDLVDPKDIEVVAEILGDNRFSNRFELIRRMDESTLQSAYDHIKNTNLWIAGEFVDGSNDKDFKIRVLREISEKIDDPGTVSVIKMRIGKFLIQNGFEKDFFDLCDSGLLDTNLGIYLKSIRSNEILFEIAKRSKYPFDVLRCVSDPAIFAKIIETQAKDFTFENERARDALIPRVRGLKHALENEPIIVGVGEIEDRNKFIVTLPIFDPHGVDDQQLSEQSRYFIAWGGLRSGGGTHKSILASLKEEHPHLSDSITVGGYISIDNRDDKVIVVFNNHSGDFGYYDLNIVEKFRPQIEKALKDSLGKEVEVTMESSS</sequence>
<evidence type="ECO:0000313" key="2">
    <source>
        <dbReference type="EMBL" id="KKR40995.1"/>
    </source>
</evidence>
<feature type="coiled-coil region" evidence="1">
    <location>
        <begin position="36"/>
        <end position="63"/>
    </location>
</feature>
<dbReference type="AlphaFoldDB" id="A0A0G0T1L7"/>
<organism evidence="2 3">
    <name type="scientific">Candidatus Yanofskybacteria bacterium GW2011_GWE2_40_11</name>
    <dbReference type="NCBI Taxonomy" id="1619033"/>
    <lineage>
        <taxon>Bacteria</taxon>
        <taxon>Candidatus Yanofskyibacteriota</taxon>
    </lineage>
</organism>
<name>A0A0G0T1L7_9BACT</name>
<reference evidence="2 3" key="1">
    <citation type="journal article" date="2015" name="Nature">
        <title>rRNA introns, odd ribosomes, and small enigmatic genomes across a large radiation of phyla.</title>
        <authorList>
            <person name="Brown C.T."/>
            <person name="Hug L.A."/>
            <person name="Thomas B.C."/>
            <person name="Sharon I."/>
            <person name="Castelle C.J."/>
            <person name="Singh A."/>
            <person name="Wilkins M.J."/>
            <person name="Williams K.H."/>
            <person name="Banfield J.F."/>
        </authorList>
    </citation>
    <scope>NUCLEOTIDE SEQUENCE [LARGE SCALE GENOMIC DNA]</scope>
</reference>
<dbReference type="EMBL" id="LBXZ01000002">
    <property type="protein sequence ID" value="KKR40995.1"/>
    <property type="molecule type" value="Genomic_DNA"/>
</dbReference>
<evidence type="ECO:0000256" key="1">
    <source>
        <dbReference type="SAM" id="Coils"/>
    </source>
</evidence>
<gene>
    <name evidence="2" type="ORF">UT75_C0002G0032</name>
</gene>
<keyword evidence="1" id="KW-0175">Coiled coil</keyword>
<comment type="caution">
    <text evidence="2">The sequence shown here is derived from an EMBL/GenBank/DDBJ whole genome shotgun (WGS) entry which is preliminary data.</text>
</comment>
<protein>
    <submittedName>
        <fullName evidence="2">Uncharacterized protein</fullName>
    </submittedName>
</protein>
<accession>A0A0G0T1L7</accession>
<evidence type="ECO:0000313" key="3">
    <source>
        <dbReference type="Proteomes" id="UP000034072"/>
    </source>
</evidence>
<dbReference type="Proteomes" id="UP000034072">
    <property type="component" value="Unassembled WGS sequence"/>
</dbReference>